<evidence type="ECO:0000313" key="8">
    <source>
        <dbReference type="EMBL" id="OAB87366.1"/>
    </source>
</evidence>
<dbReference type="GO" id="GO:0006355">
    <property type="term" value="P:regulation of DNA-templated transcription"/>
    <property type="evidence" value="ECO:0007669"/>
    <property type="project" value="InterPro"/>
</dbReference>
<dbReference type="SMART" id="SM00448">
    <property type="entry name" value="REC"/>
    <property type="match status" value="1"/>
</dbReference>
<dbReference type="PANTHER" id="PTHR43214:SF24">
    <property type="entry name" value="TRANSCRIPTIONAL REGULATORY PROTEIN NARL-RELATED"/>
    <property type="match status" value="1"/>
</dbReference>
<protein>
    <submittedName>
        <fullName evidence="8">LuxR family transcriptional regulator</fullName>
    </submittedName>
</protein>
<evidence type="ECO:0000256" key="5">
    <source>
        <dbReference type="PROSITE-ProRule" id="PRU00169"/>
    </source>
</evidence>
<dbReference type="STRING" id="262209.AWH69_12800"/>
<evidence type="ECO:0000259" key="6">
    <source>
        <dbReference type="PROSITE" id="PS50043"/>
    </source>
</evidence>
<dbReference type="RefSeq" id="WP_068276677.1">
    <property type="nucleotide sequence ID" value="NZ_LQZG01000003.1"/>
</dbReference>
<dbReference type="Pfam" id="PF00072">
    <property type="entry name" value="Response_reg"/>
    <property type="match status" value="1"/>
</dbReference>
<keyword evidence="2" id="KW-0805">Transcription regulation</keyword>
<dbReference type="SUPFAM" id="SSF46894">
    <property type="entry name" value="C-terminal effector domain of the bipartite response regulators"/>
    <property type="match status" value="1"/>
</dbReference>
<organism evidence="8 9">
    <name type="scientific">Janibacter melonis</name>
    <dbReference type="NCBI Taxonomy" id="262209"/>
    <lineage>
        <taxon>Bacteria</taxon>
        <taxon>Bacillati</taxon>
        <taxon>Actinomycetota</taxon>
        <taxon>Actinomycetes</taxon>
        <taxon>Micrococcales</taxon>
        <taxon>Intrasporangiaceae</taxon>
        <taxon>Janibacter</taxon>
    </lineage>
</organism>
<dbReference type="SMART" id="SM00421">
    <property type="entry name" value="HTH_LUXR"/>
    <property type="match status" value="1"/>
</dbReference>
<dbReference type="CDD" id="cd17535">
    <property type="entry name" value="REC_NarL-like"/>
    <property type="match status" value="1"/>
</dbReference>
<dbReference type="PROSITE" id="PS00622">
    <property type="entry name" value="HTH_LUXR_1"/>
    <property type="match status" value="1"/>
</dbReference>
<evidence type="ECO:0000259" key="7">
    <source>
        <dbReference type="PROSITE" id="PS50110"/>
    </source>
</evidence>
<keyword evidence="3" id="KW-0238">DNA-binding</keyword>
<feature type="domain" description="HTH luxR-type" evidence="6">
    <location>
        <begin position="154"/>
        <end position="219"/>
    </location>
</feature>
<dbReference type="GO" id="GO:0000160">
    <property type="term" value="P:phosphorelay signal transduction system"/>
    <property type="evidence" value="ECO:0007669"/>
    <property type="project" value="InterPro"/>
</dbReference>
<dbReference type="PRINTS" id="PR00038">
    <property type="entry name" value="HTHLUXR"/>
</dbReference>
<dbReference type="Pfam" id="PF00196">
    <property type="entry name" value="GerE"/>
    <property type="match status" value="1"/>
</dbReference>
<dbReference type="PROSITE" id="PS50043">
    <property type="entry name" value="HTH_LUXR_2"/>
    <property type="match status" value="1"/>
</dbReference>
<feature type="modified residue" description="4-aspartylphosphate" evidence="5">
    <location>
        <position position="58"/>
    </location>
</feature>
<dbReference type="CDD" id="cd06170">
    <property type="entry name" value="LuxR_C_like"/>
    <property type="match status" value="1"/>
</dbReference>
<proteinExistence type="predicted"/>
<dbReference type="PANTHER" id="PTHR43214">
    <property type="entry name" value="TWO-COMPONENT RESPONSE REGULATOR"/>
    <property type="match status" value="1"/>
</dbReference>
<dbReference type="AlphaFoldDB" id="A0A176QCH4"/>
<gene>
    <name evidence="8" type="ORF">AWH69_12800</name>
</gene>
<dbReference type="InterPro" id="IPR016032">
    <property type="entry name" value="Sig_transdc_resp-reg_C-effctor"/>
</dbReference>
<dbReference type="GO" id="GO:0003677">
    <property type="term" value="F:DNA binding"/>
    <property type="evidence" value="ECO:0007669"/>
    <property type="project" value="UniProtKB-KW"/>
</dbReference>
<feature type="domain" description="Response regulatory" evidence="7">
    <location>
        <begin position="7"/>
        <end position="123"/>
    </location>
</feature>
<reference evidence="8 9" key="1">
    <citation type="submission" date="2016-01" db="EMBL/GenBank/DDBJ databases">
        <title>Janibacter melonis strain CD11_4 genome sequencing and assembly.</title>
        <authorList>
            <person name="Nair G.R."/>
            <person name="Kaur G."/>
            <person name="Chander A.M."/>
            <person name="Mayilraj S."/>
        </authorList>
    </citation>
    <scope>NUCLEOTIDE SEQUENCE [LARGE SCALE GENOMIC DNA]</scope>
    <source>
        <strain evidence="8 9">CD11-4</strain>
    </source>
</reference>
<dbReference type="Proteomes" id="UP000076976">
    <property type="component" value="Unassembled WGS sequence"/>
</dbReference>
<dbReference type="Gene3D" id="3.40.50.2300">
    <property type="match status" value="1"/>
</dbReference>
<dbReference type="PROSITE" id="PS50110">
    <property type="entry name" value="RESPONSE_REGULATORY"/>
    <property type="match status" value="1"/>
</dbReference>
<evidence type="ECO:0000256" key="2">
    <source>
        <dbReference type="ARBA" id="ARBA00023015"/>
    </source>
</evidence>
<dbReference type="InterPro" id="IPR058245">
    <property type="entry name" value="NreC/VraR/RcsB-like_REC"/>
</dbReference>
<evidence type="ECO:0000256" key="1">
    <source>
        <dbReference type="ARBA" id="ARBA00022553"/>
    </source>
</evidence>
<keyword evidence="9" id="KW-1185">Reference proteome</keyword>
<dbReference type="InterPro" id="IPR039420">
    <property type="entry name" value="WalR-like"/>
</dbReference>
<accession>A0A176QCH4</accession>
<dbReference type="SUPFAM" id="SSF52172">
    <property type="entry name" value="CheY-like"/>
    <property type="match status" value="1"/>
</dbReference>
<dbReference type="EMBL" id="LQZG01000003">
    <property type="protein sequence ID" value="OAB87366.1"/>
    <property type="molecule type" value="Genomic_DNA"/>
</dbReference>
<evidence type="ECO:0000256" key="4">
    <source>
        <dbReference type="ARBA" id="ARBA00023163"/>
    </source>
</evidence>
<evidence type="ECO:0000313" key="9">
    <source>
        <dbReference type="Proteomes" id="UP000076976"/>
    </source>
</evidence>
<keyword evidence="1 5" id="KW-0597">Phosphoprotein</keyword>
<comment type="caution">
    <text evidence="8">The sequence shown here is derived from an EMBL/GenBank/DDBJ whole genome shotgun (WGS) entry which is preliminary data.</text>
</comment>
<dbReference type="InterPro" id="IPR000792">
    <property type="entry name" value="Tscrpt_reg_LuxR_C"/>
</dbReference>
<sequence length="223" mass="23798">MSGEVVRVVVVDDDPLVRAGLTLMVGGSQGVEVVAEAADGLEALEVVPRHEPDVVLMDIRMPRMDGIAATQALLARPRPPRVLVLTTFDADELVLRALQVGAAGFLLKDTRPDALVAAIHSVARGEPTLSPTVTAQLIAAVTDGEGQGPVRDRAREQLGRLTERELDVARAVARGLSNTEISQQLYLSVPTVKSHVGRIFTKLGVENRVQVALVVRDAGDDRV</sequence>
<evidence type="ECO:0000256" key="3">
    <source>
        <dbReference type="ARBA" id="ARBA00023125"/>
    </source>
</evidence>
<keyword evidence="4" id="KW-0804">Transcription</keyword>
<name>A0A176QCH4_9MICO</name>
<dbReference type="InterPro" id="IPR001789">
    <property type="entry name" value="Sig_transdc_resp-reg_receiver"/>
</dbReference>
<dbReference type="InterPro" id="IPR011006">
    <property type="entry name" value="CheY-like_superfamily"/>
</dbReference>